<feature type="compositionally biased region" description="Polar residues" evidence="3">
    <location>
        <begin position="411"/>
        <end position="420"/>
    </location>
</feature>
<dbReference type="PANTHER" id="PTHR14167:SF116">
    <property type="entry name" value="CAP, ISOFORM AC"/>
    <property type="match status" value="1"/>
</dbReference>
<reference evidence="5" key="2">
    <citation type="submission" date="2020-09" db="EMBL/GenBank/DDBJ databases">
        <authorList>
            <person name="Kikuchi T."/>
        </authorList>
    </citation>
    <scope>NUCLEOTIDE SEQUENCE</scope>
    <source>
        <strain evidence="5">Ka4C1</strain>
    </source>
</reference>
<evidence type="ECO:0000256" key="2">
    <source>
        <dbReference type="PROSITE-ProRule" id="PRU00192"/>
    </source>
</evidence>
<dbReference type="SMR" id="A0A1I7S6U4"/>
<dbReference type="OrthoDB" id="10255964at2759"/>
<evidence type="ECO:0000256" key="1">
    <source>
        <dbReference type="ARBA" id="ARBA00022443"/>
    </source>
</evidence>
<evidence type="ECO:0000313" key="5">
    <source>
        <dbReference type="EMBL" id="CAD5207977.1"/>
    </source>
</evidence>
<dbReference type="Pfam" id="PF14604">
    <property type="entry name" value="SH3_9"/>
    <property type="match status" value="2"/>
</dbReference>
<protein>
    <submittedName>
        <fullName evidence="5">(pine wood nematode) hypothetical protein</fullName>
    </submittedName>
</protein>
<dbReference type="EMBL" id="CAJFCV020000001">
    <property type="protein sequence ID" value="CAG9079764.1"/>
    <property type="molecule type" value="Genomic_DNA"/>
</dbReference>
<dbReference type="PRINTS" id="PR00452">
    <property type="entry name" value="SH3DOMAIN"/>
</dbReference>
<dbReference type="InterPro" id="IPR036028">
    <property type="entry name" value="SH3-like_dom_sf"/>
</dbReference>
<dbReference type="eggNOG" id="KOG4348">
    <property type="taxonomic scope" value="Eukaryota"/>
</dbReference>
<proteinExistence type="predicted"/>
<feature type="compositionally biased region" description="Polar residues" evidence="3">
    <location>
        <begin position="291"/>
        <end position="309"/>
    </location>
</feature>
<dbReference type="SMART" id="SM00326">
    <property type="entry name" value="SH3"/>
    <property type="match status" value="2"/>
</dbReference>
<dbReference type="Proteomes" id="UP000095284">
    <property type="component" value="Unplaced"/>
</dbReference>
<dbReference type="PROSITE" id="PS50002">
    <property type="entry name" value="SH3"/>
    <property type="match status" value="2"/>
</dbReference>
<dbReference type="CDD" id="cd11875">
    <property type="entry name" value="SH3_CD2AP-like_3"/>
    <property type="match status" value="1"/>
</dbReference>
<gene>
    <name evidence="5" type="ORF">BXYJ_LOCUS213</name>
</gene>
<feature type="compositionally biased region" description="Polar residues" evidence="3">
    <location>
        <begin position="461"/>
        <end position="480"/>
    </location>
</feature>
<dbReference type="WBParaSite" id="BXY_0873200.1">
    <property type="protein sequence ID" value="BXY_0873200.1"/>
    <property type="gene ID" value="BXY_0873200"/>
</dbReference>
<accession>A0A1I7S6U4</accession>
<feature type="compositionally biased region" description="Low complexity" evidence="3">
    <location>
        <begin position="142"/>
        <end position="167"/>
    </location>
</feature>
<evidence type="ECO:0000313" key="8">
    <source>
        <dbReference type="WBParaSite" id="BXY_0873200.1"/>
    </source>
</evidence>
<dbReference type="Proteomes" id="UP000582659">
    <property type="component" value="Unassembled WGS sequence"/>
</dbReference>
<dbReference type="Proteomes" id="UP000659654">
    <property type="component" value="Unassembled WGS sequence"/>
</dbReference>
<evidence type="ECO:0000313" key="7">
    <source>
        <dbReference type="Proteomes" id="UP000659654"/>
    </source>
</evidence>
<feature type="domain" description="SH3" evidence="4">
    <location>
        <begin position="43"/>
        <end position="102"/>
    </location>
</feature>
<feature type="compositionally biased region" description="Polar residues" evidence="3">
    <location>
        <begin position="257"/>
        <end position="280"/>
    </location>
</feature>
<feature type="region of interest" description="Disordered" evidence="3">
    <location>
        <begin position="229"/>
        <end position="514"/>
    </location>
</feature>
<dbReference type="EMBL" id="CAJFDI010000001">
    <property type="protein sequence ID" value="CAD5207977.1"/>
    <property type="molecule type" value="Genomic_DNA"/>
</dbReference>
<reference evidence="8" key="1">
    <citation type="submission" date="2016-11" db="UniProtKB">
        <authorList>
            <consortium name="WormBaseParasite"/>
        </authorList>
    </citation>
    <scope>IDENTIFICATION</scope>
</reference>
<dbReference type="PANTHER" id="PTHR14167">
    <property type="entry name" value="SH3 DOMAIN-CONTAINING"/>
    <property type="match status" value="1"/>
</dbReference>
<feature type="compositionally biased region" description="Basic and acidic residues" evidence="3">
    <location>
        <begin position="122"/>
        <end position="133"/>
    </location>
</feature>
<evidence type="ECO:0000259" key="4">
    <source>
        <dbReference type="PROSITE" id="PS50002"/>
    </source>
</evidence>
<feature type="compositionally biased region" description="Pro residues" evidence="3">
    <location>
        <begin position="234"/>
        <end position="243"/>
    </location>
</feature>
<evidence type="ECO:0000313" key="6">
    <source>
        <dbReference type="Proteomes" id="UP000095284"/>
    </source>
</evidence>
<dbReference type="SUPFAM" id="SSF50044">
    <property type="entry name" value="SH3-domain"/>
    <property type="match status" value="2"/>
</dbReference>
<dbReference type="Gene3D" id="2.30.30.40">
    <property type="entry name" value="SH3 Domains"/>
    <property type="match status" value="2"/>
</dbReference>
<feature type="region of interest" description="Disordered" evidence="3">
    <location>
        <begin position="117"/>
        <end position="167"/>
    </location>
</feature>
<keyword evidence="1 2" id="KW-0728">SH3 domain</keyword>
<evidence type="ECO:0000256" key="3">
    <source>
        <dbReference type="SAM" id="MobiDB-lite"/>
    </source>
</evidence>
<feature type="domain" description="SH3" evidence="4">
    <location>
        <begin position="166"/>
        <end position="227"/>
    </location>
</feature>
<dbReference type="InterPro" id="IPR001452">
    <property type="entry name" value="SH3_domain"/>
</dbReference>
<sequence length="542" mass="59125">MSSSSSRDSLDVATPGGNVARLINRLSKDINGPPMSVPVKRESSKALARVRYSYDAAQDDELNLCENDVIEVLEDVEDGWARGKLNGRIGLFPTNFVTYTVPVANRLTYTNAIAESASERPQQFKREESEKNRPKTAQKPLSDSVTSSRSITSSNKLSSSTSSTSSTKEYGRVLYDYPAEHPDELELKEGDVVVVLNKKTADEGWYEGEINGRKGVFPENYIKLMSSNERPVEPTNPTPPVLPAKPNKPLVGAKPSNGDSGQKSPVQPSPPSNGSTSIPTKPSDLIRERQSTIQSENKAPEGPTSTSAPVKTALEERKSVVAGLQSKLFPQGKLPPHRPAFTSHSNAMTSSVHGALREEKPDIVPISRHSIMDPTRVSPEKNDEEPLVEGKTGQLEPLTKTRPKMAGKRPPSSQFRQSKLSLPLEPTAVESEEPIDSPQTPVESVAISSGPATTVFPPGPQTSTSTVRQSSPSTRPQEVQNVVKELASVTQTVKDRNSPKPTKSHSSDPITSSEFEQFRLEILGRLRCLEDKVDKLLRQEKL</sequence>
<organism evidence="6 8">
    <name type="scientific">Bursaphelenchus xylophilus</name>
    <name type="common">Pinewood nematode worm</name>
    <name type="synonym">Aphelenchoides xylophilus</name>
    <dbReference type="NCBI Taxonomy" id="6326"/>
    <lineage>
        <taxon>Eukaryota</taxon>
        <taxon>Metazoa</taxon>
        <taxon>Ecdysozoa</taxon>
        <taxon>Nematoda</taxon>
        <taxon>Chromadorea</taxon>
        <taxon>Rhabditida</taxon>
        <taxon>Tylenchina</taxon>
        <taxon>Tylenchomorpha</taxon>
        <taxon>Aphelenchoidea</taxon>
        <taxon>Aphelenchoididae</taxon>
        <taxon>Bursaphelenchus</taxon>
    </lineage>
</organism>
<name>A0A1I7S6U4_BURXY</name>
<dbReference type="PRINTS" id="PR01887">
    <property type="entry name" value="SPECTRNALPHA"/>
</dbReference>
<dbReference type="AlphaFoldDB" id="A0A1I7S6U4"/>
<keyword evidence="7" id="KW-1185">Reference proteome</keyword>
<feature type="compositionally biased region" description="Polar residues" evidence="3">
    <location>
        <begin position="342"/>
        <end position="352"/>
    </location>
</feature>
<dbReference type="InterPro" id="IPR050384">
    <property type="entry name" value="Endophilin_SH3RF"/>
</dbReference>
<feature type="compositionally biased region" description="Polar residues" evidence="3">
    <location>
        <begin position="437"/>
        <end position="452"/>
    </location>
</feature>